<accession>A0ABN9XEI2</accession>
<feature type="compositionally biased region" description="Low complexity" evidence="2">
    <location>
        <begin position="647"/>
        <end position="688"/>
    </location>
</feature>
<feature type="compositionally biased region" description="Low complexity" evidence="2">
    <location>
        <begin position="420"/>
        <end position="430"/>
    </location>
</feature>
<reference evidence="3" key="1">
    <citation type="submission" date="2023-10" db="EMBL/GenBank/DDBJ databases">
        <authorList>
            <person name="Chen Y."/>
            <person name="Shah S."/>
            <person name="Dougan E. K."/>
            <person name="Thang M."/>
            <person name="Chan C."/>
        </authorList>
    </citation>
    <scope>NUCLEOTIDE SEQUENCE [LARGE SCALE GENOMIC DNA]</scope>
</reference>
<feature type="region of interest" description="Disordered" evidence="2">
    <location>
        <begin position="1235"/>
        <end position="1271"/>
    </location>
</feature>
<feature type="region of interest" description="Disordered" evidence="2">
    <location>
        <begin position="40"/>
        <end position="88"/>
    </location>
</feature>
<proteinExistence type="predicted"/>
<feature type="region of interest" description="Disordered" evidence="2">
    <location>
        <begin position="631"/>
        <end position="688"/>
    </location>
</feature>
<dbReference type="EMBL" id="CAUYUJ010020222">
    <property type="protein sequence ID" value="CAK0896656.1"/>
    <property type="molecule type" value="Genomic_DNA"/>
</dbReference>
<feature type="region of interest" description="Disordered" evidence="2">
    <location>
        <begin position="109"/>
        <end position="141"/>
    </location>
</feature>
<feature type="compositionally biased region" description="Polar residues" evidence="2">
    <location>
        <begin position="1097"/>
        <end position="1120"/>
    </location>
</feature>
<feature type="region of interest" description="Disordered" evidence="2">
    <location>
        <begin position="298"/>
        <end position="330"/>
    </location>
</feature>
<feature type="compositionally biased region" description="Low complexity" evidence="2">
    <location>
        <begin position="1124"/>
        <end position="1156"/>
    </location>
</feature>
<name>A0ABN9XEI2_9DINO</name>
<comment type="caution">
    <text evidence="3">The sequence shown here is derived from an EMBL/GenBank/DDBJ whole genome shotgun (WGS) entry which is preliminary data.</text>
</comment>
<protein>
    <submittedName>
        <fullName evidence="3">Uncharacterized protein</fullName>
    </submittedName>
</protein>
<evidence type="ECO:0000313" key="4">
    <source>
        <dbReference type="Proteomes" id="UP001189429"/>
    </source>
</evidence>
<feature type="region of interest" description="Disordered" evidence="2">
    <location>
        <begin position="711"/>
        <end position="732"/>
    </location>
</feature>
<feature type="compositionally biased region" description="Low complexity" evidence="2">
    <location>
        <begin position="1165"/>
        <end position="1182"/>
    </location>
</feature>
<evidence type="ECO:0000256" key="1">
    <source>
        <dbReference type="SAM" id="Coils"/>
    </source>
</evidence>
<feature type="region of interest" description="Disordered" evidence="2">
    <location>
        <begin position="877"/>
        <end position="897"/>
    </location>
</feature>
<feature type="region of interest" description="Disordered" evidence="2">
    <location>
        <begin position="420"/>
        <end position="499"/>
    </location>
</feature>
<organism evidence="3 4">
    <name type="scientific">Prorocentrum cordatum</name>
    <dbReference type="NCBI Taxonomy" id="2364126"/>
    <lineage>
        <taxon>Eukaryota</taxon>
        <taxon>Sar</taxon>
        <taxon>Alveolata</taxon>
        <taxon>Dinophyceae</taxon>
        <taxon>Prorocentrales</taxon>
        <taxon>Prorocentraceae</taxon>
        <taxon>Prorocentrum</taxon>
    </lineage>
</organism>
<feature type="coiled-coil region" evidence="1">
    <location>
        <begin position="944"/>
        <end position="1036"/>
    </location>
</feature>
<dbReference type="Proteomes" id="UP001189429">
    <property type="component" value="Unassembled WGS sequence"/>
</dbReference>
<gene>
    <name evidence="3" type="ORF">PCOR1329_LOCUS75062</name>
</gene>
<evidence type="ECO:0000313" key="3">
    <source>
        <dbReference type="EMBL" id="CAK0896656.1"/>
    </source>
</evidence>
<feature type="region of interest" description="Disordered" evidence="2">
    <location>
        <begin position="273"/>
        <end position="292"/>
    </location>
</feature>
<sequence length="1271" mass="133478">MRARSFEQRPASATLAHRGRIRCSGRASHWQALKFWSRRGELLHGGGPPPKRRARQEAARSQLEPAGSFAVADKENASEGPDGNRCADGRRSLEMEAFAEFGELRRWAPMRGPECPQGQGSPGETSAASLGTSGPIGGSRDEAIQAMAGDPDIAKEGEAQEAQFQAAAIESCSHALERAEAGPAPLRAEPRLAFARQPASPAPLSSMDPRGGPLPAQRAPAPAATRSLSVRAEVARPVRYVCGTPLTPHSLSPVPPSVKAPSPVRVRPALPLTPRRLQSPSPPSVQVLGPAPSARTLEISQKRRPGSPPGAVTHLGHPSMPRSPTLDTSCTTLSPSCSWSPLTTPSRHSVFAPDAEDVVVAAPGSSSAGALLAGQAPRGGMPSAVARGRLCSSTAPPPVGLFLARVVPATTATAPAAAARAVTPTAPAARGPLSGQAGGPASDARAPPVTRLASAKDSTGASEDESDFQSTVIVSSRRAWAGPEPATRGMPLRDTASSGTAADRWGTEALATVPADPAQAERCSMHVESTGRSAPDMEADLSRVQVLFVACPGDQGHCSGEYWLQQGMANGMPLWRRAGSGEERWLFRWRINGHWVIGGAPRGAPLFSEDDIFKSTVGFVDSERGPCVKVSTEEPAATGPVAPPPRTTALAPVPPAAATAPPGTALAPATAGPEDTAAAPAAATSSPPAAAAPLAAPLACFASPVAVQPPQTPRLGHAREAAPGSPQRLGPSLSEWAALSQGGDSGAPGSHRRIAENCQRSEQRAWAERDAAQARADQSALQLQSVEARCREAVSAAERDRLAAQELEGALELERRLAAEAVESHSLAEASLREAEGRSREMLADYCQLQSSLAGERAECRGLRGQVARMTEVLRRLGGPDAPHGGAAPARPPRKSEACEAEGEALSLKEDICQLDAVVGDVARQLEGLLQARPDPGACPRPAQQELEQELAHAQGDGRRLAAELEAARLRQQLELAEAAAAELRRELAEARTKAGCAEALEAEALAKALAEAARSRALEQEVVQARAEAARIAREADDVSLEAARARGLALTGPPTLLEEERRMLLEDIQRYGWTSKSWRIRAASRCCTGPPPRTTSPSAGSWCSSGRTCSPRTTSAGPRSSAPATPATRGRPRPWRSCSPQPQQHRRPPSAGRGASRRRRPTVRGPGAAPRATRAPSRARQTCPRGWSRWCGRSTSAAGRTCAGRRASRRCTWPRRRAARACAPSSWPRARIRGRRTTRGRLLSTTPGSPVARARSRSSKARRGEAQLV</sequence>
<feature type="compositionally biased region" description="Low complexity" evidence="2">
    <location>
        <begin position="879"/>
        <end position="889"/>
    </location>
</feature>
<feature type="region of interest" description="Disordered" evidence="2">
    <location>
        <begin position="1089"/>
        <end position="1196"/>
    </location>
</feature>
<keyword evidence="4" id="KW-1185">Reference proteome</keyword>
<feature type="compositionally biased region" description="Low complexity" evidence="2">
    <location>
        <begin position="209"/>
        <end position="224"/>
    </location>
</feature>
<feature type="region of interest" description="Disordered" evidence="2">
    <location>
        <begin position="195"/>
        <end position="228"/>
    </location>
</feature>
<feature type="region of interest" description="Disordered" evidence="2">
    <location>
        <begin position="245"/>
        <end position="265"/>
    </location>
</feature>
<evidence type="ECO:0000256" key="2">
    <source>
        <dbReference type="SAM" id="MobiDB-lite"/>
    </source>
</evidence>
<feature type="compositionally biased region" description="Polar residues" evidence="2">
    <location>
        <begin position="118"/>
        <end position="132"/>
    </location>
</feature>
<keyword evidence="1" id="KW-0175">Coiled coil</keyword>